<name>A0A1Y6BDT7_9PROT</name>
<dbReference type="InterPro" id="IPR013785">
    <property type="entry name" value="Aldolase_TIM"/>
</dbReference>
<reference evidence="4 5" key="1">
    <citation type="submission" date="2017-04" db="EMBL/GenBank/DDBJ databases">
        <authorList>
            <person name="Afonso C.L."/>
            <person name="Miller P.J."/>
            <person name="Scott M.A."/>
            <person name="Spackman E."/>
            <person name="Goraichik I."/>
            <person name="Dimitrov K.M."/>
            <person name="Suarez D.L."/>
            <person name="Swayne D.E."/>
        </authorList>
    </citation>
    <scope>NUCLEOTIDE SEQUENCE [LARGE SCALE GENOMIC DNA]</scope>
    <source>
        <strain evidence="4 5">USBA 355</strain>
    </source>
</reference>
<dbReference type="STRING" id="560819.SAMN05428998_102164"/>
<protein>
    <submittedName>
        <fullName evidence="4">Nitronate monooxygenase</fullName>
    </submittedName>
</protein>
<dbReference type="InterPro" id="IPR004136">
    <property type="entry name" value="NMO"/>
</dbReference>
<keyword evidence="1" id="KW-0285">Flavoprotein</keyword>
<dbReference type="CDD" id="cd04730">
    <property type="entry name" value="NPD_like"/>
    <property type="match status" value="1"/>
</dbReference>
<dbReference type="Pfam" id="PF03060">
    <property type="entry name" value="NMO"/>
    <property type="match status" value="2"/>
</dbReference>
<organism evidence="4 5">
    <name type="scientific">Tistlia consotensis USBA 355</name>
    <dbReference type="NCBI Taxonomy" id="560819"/>
    <lineage>
        <taxon>Bacteria</taxon>
        <taxon>Pseudomonadati</taxon>
        <taxon>Pseudomonadota</taxon>
        <taxon>Alphaproteobacteria</taxon>
        <taxon>Rhodospirillales</taxon>
        <taxon>Rhodovibrionaceae</taxon>
        <taxon>Tistlia</taxon>
    </lineage>
</organism>
<evidence type="ECO:0000313" key="5">
    <source>
        <dbReference type="Proteomes" id="UP000192917"/>
    </source>
</evidence>
<dbReference type="Proteomes" id="UP000192917">
    <property type="component" value="Unassembled WGS sequence"/>
</dbReference>
<accession>A0A1Y6BDT7</accession>
<gene>
    <name evidence="4" type="ORF">SAMN05428998_102164</name>
</gene>
<keyword evidence="5" id="KW-1185">Reference proteome</keyword>
<evidence type="ECO:0000256" key="2">
    <source>
        <dbReference type="ARBA" id="ARBA00022643"/>
    </source>
</evidence>
<evidence type="ECO:0000313" key="4">
    <source>
        <dbReference type="EMBL" id="SME98353.1"/>
    </source>
</evidence>
<dbReference type="GO" id="GO:0018580">
    <property type="term" value="F:nitronate monooxygenase activity"/>
    <property type="evidence" value="ECO:0007669"/>
    <property type="project" value="InterPro"/>
</dbReference>
<dbReference type="EMBL" id="FWZX01000002">
    <property type="protein sequence ID" value="SME98353.1"/>
    <property type="molecule type" value="Genomic_DNA"/>
</dbReference>
<dbReference type="Gene3D" id="3.20.20.70">
    <property type="entry name" value="Aldolase class I"/>
    <property type="match status" value="1"/>
</dbReference>
<dbReference type="AlphaFoldDB" id="A0A1Y6BDT7"/>
<keyword evidence="2" id="KW-0288">FMN</keyword>
<keyword evidence="4" id="KW-0503">Monooxygenase</keyword>
<evidence type="ECO:0000256" key="3">
    <source>
        <dbReference type="ARBA" id="ARBA00023002"/>
    </source>
</evidence>
<keyword evidence="3" id="KW-0560">Oxidoreductase</keyword>
<dbReference type="SUPFAM" id="SSF51412">
    <property type="entry name" value="Inosine monophosphate dehydrogenase (IMPDH)"/>
    <property type="match status" value="1"/>
</dbReference>
<sequence length="323" mass="33184">MPRLTTALTELLGIEHPILLAPMAKISGGRLAAAVSEAGGLGLLGGGYAEADWIDPAFRDAGNGRIGIGFITWALDARPDSLTRALAHRPAAVMLSFGDPAPYAPAIKQAGATLICQVQRLDEAQRAVALGADVIVAQGQDAGGHGRLGRGTLAFVRAAAEALPVPVVAAGGIGDGRGLAAALMLGAAGVLMGTRFYAAEEAIAPAPVKQALVEGRGDDTVFGGVFDRLRGPAWPAPFAGRSLANALTERWGGREQELVGDLLEAERAAYRAADQAGDMGRKVVWAGEVVDMIERSDPAATIVRRTVAEAVEALSGAARFLTA</sequence>
<dbReference type="RefSeq" id="WP_085121238.1">
    <property type="nucleotide sequence ID" value="NZ_FWZX01000002.1"/>
</dbReference>
<dbReference type="PANTHER" id="PTHR32332:SF31">
    <property type="entry name" value="2-NITROPROPANE DIOXYGENASE FAMILY, PUTATIVE (AFU_ORTHOLOGUE AFUA_2G09850)-RELATED"/>
    <property type="match status" value="1"/>
</dbReference>
<proteinExistence type="predicted"/>
<evidence type="ECO:0000256" key="1">
    <source>
        <dbReference type="ARBA" id="ARBA00022630"/>
    </source>
</evidence>
<dbReference type="PANTHER" id="PTHR32332">
    <property type="entry name" value="2-NITROPROPANE DIOXYGENASE"/>
    <property type="match status" value="1"/>
</dbReference>